<dbReference type="EMBL" id="RAQJ01000005">
    <property type="protein sequence ID" value="RKE92011.1"/>
    <property type="molecule type" value="Genomic_DNA"/>
</dbReference>
<protein>
    <submittedName>
        <fullName evidence="2">Uncharacterized protein</fullName>
    </submittedName>
</protein>
<dbReference type="AlphaFoldDB" id="A0A420DG35"/>
<comment type="caution">
    <text evidence="2">The sequence shown here is derived from an EMBL/GenBank/DDBJ whole genome shotgun (WGS) entry which is preliminary data.</text>
</comment>
<dbReference type="RefSeq" id="WP_211328353.1">
    <property type="nucleotide sequence ID" value="NZ_RAQJ01000005.1"/>
</dbReference>
<dbReference type="Gene3D" id="3.40.30.10">
    <property type="entry name" value="Glutaredoxin"/>
    <property type="match status" value="1"/>
</dbReference>
<dbReference type="SUPFAM" id="SSF48452">
    <property type="entry name" value="TPR-like"/>
    <property type="match status" value="1"/>
</dbReference>
<dbReference type="Proteomes" id="UP000284892">
    <property type="component" value="Unassembled WGS sequence"/>
</dbReference>
<reference evidence="2 3" key="1">
    <citation type="submission" date="2018-09" db="EMBL/GenBank/DDBJ databases">
        <title>Genomic Encyclopedia of Archaeal and Bacterial Type Strains, Phase II (KMG-II): from individual species to whole genera.</title>
        <authorList>
            <person name="Goeker M."/>
        </authorList>
    </citation>
    <scope>NUCLEOTIDE SEQUENCE [LARGE SCALE GENOMIC DNA]</scope>
    <source>
        <strain evidence="2 3">DSM 26283</strain>
    </source>
</reference>
<name>A0A420DG35_9FLAO</name>
<dbReference type="InterPro" id="IPR011990">
    <property type="entry name" value="TPR-like_helical_dom_sf"/>
</dbReference>
<evidence type="ECO:0000313" key="2">
    <source>
        <dbReference type="EMBL" id="RKE92011.1"/>
    </source>
</evidence>
<dbReference type="CDD" id="cd02947">
    <property type="entry name" value="TRX_family"/>
    <property type="match status" value="1"/>
</dbReference>
<gene>
    <name evidence="2" type="ORF">BXY80_2443</name>
</gene>
<accession>A0A420DG35</accession>
<sequence length="295" mass="33626">MKHLALLCLVLCCSIFSQAQSINTEIATEGEKPFLLGKIDKNGLTSNNYKSWFFKNHDAYKLDEANIKSITPLIGDFKIKLFMGTWCGDSKREVPRFYKILEASNFPVDQITAIALSRKSNMYKQSPNHEEAGLNIHRVPTFIFYKDGKEVNRIVEEPVETLEKDILNILTINSYKSNYQIVAKVNSILENKGIKGLKKQSKLLVENFKGKTKNMFELNTYGRILYSTNRNNEAIEVFKLNTKLFPDNPRTYISLANTLGVNGKKGKAIKVMKKAIKKFPENEDLKENLTAIKSN</sequence>
<evidence type="ECO:0000256" key="1">
    <source>
        <dbReference type="SAM" id="SignalP"/>
    </source>
</evidence>
<dbReference type="InterPro" id="IPR036249">
    <property type="entry name" value="Thioredoxin-like_sf"/>
</dbReference>
<feature type="chain" id="PRO_5019518627" evidence="1">
    <location>
        <begin position="20"/>
        <end position="295"/>
    </location>
</feature>
<dbReference type="SUPFAM" id="SSF52833">
    <property type="entry name" value="Thioredoxin-like"/>
    <property type="match status" value="1"/>
</dbReference>
<dbReference type="Gene3D" id="1.25.40.10">
    <property type="entry name" value="Tetratricopeptide repeat domain"/>
    <property type="match status" value="1"/>
</dbReference>
<organism evidence="2 3">
    <name type="scientific">Ichthyenterobacterium magnum</name>
    <dbReference type="NCBI Taxonomy" id="1230530"/>
    <lineage>
        <taxon>Bacteria</taxon>
        <taxon>Pseudomonadati</taxon>
        <taxon>Bacteroidota</taxon>
        <taxon>Flavobacteriia</taxon>
        <taxon>Flavobacteriales</taxon>
        <taxon>Flavobacteriaceae</taxon>
        <taxon>Ichthyenterobacterium</taxon>
    </lineage>
</organism>
<evidence type="ECO:0000313" key="3">
    <source>
        <dbReference type="Proteomes" id="UP000284892"/>
    </source>
</evidence>
<feature type="signal peptide" evidence="1">
    <location>
        <begin position="1"/>
        <end position="19"/>
    </location>
</feature>
<keyword evidence="1" id="KW-0732">Signal</keyword>
<keyword evidence="3" id="KW-1185">Reference proteome</keyword>
<proteinExistence type="predicted"/>